<organism evidence="1 2">
    <name type="scientific">Colletotrichum orchidophilum</name>
    <dbReference type="NCBI Taxonomy" id="1209926"/>
    <lineage>
        <taxon>Eukaryota</taxon>
        <taxon>Fungi</taxon>
        <taxon>Dikarya</taxon>
        <taxon>Ascomycota</taxon>
        <taxon>Pezizomycotina</taxon>
        <taxon>Sordariomycetes</taxon>
        <taxon>Hypocreomycetidae</taxon>
        <taxon>Glomerellales</taxon>
        <taxon>Glomerellaceae</taxon>
        <taxon>Colletotrichum</taxon>
    </lineage>
</organism>
<dbReference type="SUPFAM" id="SSF48371">
    <property type="entry name" value="ARM repeat"/>
    <property type="match status" value="1"/>
</dbReference>
<reference evidence="1 2" key="1">
    <citation type="submission" date="2016-09" db="EMBL/GenBank/DDBJ databases">
        <authorList>
            <person name="Capua I."/>
            <person name="De Benedictis P."/>
            <person name="Joannis T."/>
            <person name="Lombin L.H."/>
            <person name="Cattoli G."/>
        </authorList>
    </citation>
    <scope>NUCLEOTIDE SEQUENCE [LARGE SCALE GENOMIC DNA]</scope>
    <source>
        <strain evidence="1 2">IMI 309357</strain>
    </source>
</reference>
<proteinExistence type="predicted"/>
<evidence type="ECO:0000313" key="1">
    <source>
        <dbReference type="EMBL" id="OHF00967.1"/>
    </source>
</evidence>
<dbReference type="AlphaFoldDB" id="A0A1G4BI58"/>
<dbReference type="InterPro" id="IPR016024">
    <property type="entry name" value="ARM-type_fold"/>
</dbReference>
<dbReference type="STRING" id="1209926.A0A1G4BI58"/>
<protein>
    <submittedName>
        <fullName evidence="1">GTP binding protein</fullName>
    </submittedName>
</protein>
<dbReference type="Gene3D" id="1.25.10.10">
    <property type="entry name" value="Leucine-rich Repeat Variant"/>
    <property type="match status" value="2"/>
</dbReference>
<dbReference type="GO" id="GO:0005085">
    <property type="term" value="F:guanyl-nucleotide exchange factor activity"/>
    <property type="evidence" value="ECO:0007669"/>
    <property type="project" value="InterPro"/>
</dbReference>
<evidence type="ECO:0000313" key="2">
    <source>
        <dbReference type="Proteomes" id="UP000176998"/>
    </source>
</evidence>
<dbReference type="InterPro" id="IPR040144">
    <property type="entry name" value="RAP1GDS1"/>
</dbReference>
<sequence>MAESAAQQQLPLEGGKTLTPDAIAAILSSASAWADPGSEDQGRAHRTTLLGDVLFTAQQLWNGGSQEIDAVAEKLGDGSRDASWRLPLGDSGIVDFFLSVISTENLRPALKKHSLRLLGNSCADTDENRARFVASNAITAVISFLADDAALPFAVPVLYNILVDYEPAQIQASSSSLTLHLVNLLTSPRLAHAPHLMGIIGKILALLATHETEANFAPPQTPAILLTLALTPTTDAEDFVSLTAVALAYLTHAPIQAALIATGSVPVLLATFYHLQTQLDALRVEDEDAAVLLKSLPQSFVQILADISYAEDFTLHHPIGSPVLDTLQSWLSLPNIHLQSAACLCLGNIARSDEASFALVKNNAVHLPLIALLKHSSDSMLLHSALAFLKNLAIPSQNKPVLGDAGLFDQDILPRIWSLDVNPQVQFTAVSLTRLLLVNTPTNVRRLCAPLNPDPLAPAHETTNLHRLLDIFSRVDAEHTKTEAARAAAAVCRVLHTAPIPPILPDWDPSEDGYVFRPEKPLSPTAVAEAEGDGGAKRRETFYRQHPGLNKALAFLVTQTRFPVLRSEAWFVFALMCRAKDGADVVIRALQVPGAFEALTEAITGRTFSGEENPEQKALEAPLPASDGQAVVVGGGEGGGGNAALVDGLGLEPQQADPSQAAGMKKVNRENGLVMVSELVRRHADELPAVRRAAFEEMLKEGGELIADEKGKGKA</sequence>
<gene>
    <name evidence="1" type="ORF">CORC01_03795</name>
</gene>
<keyword evidence="2" id="KW-1185">Reference proteome</keyword>
<comment type="caution">
    <text evidence="1">The sequence shown here is derived from an EMBL/GenBank/DDBJ whole genome shotgun (WGS) entry which is preliminary data.</text>
</comment>
<dbReference type="InterPro" id="IPR011989">
    <property type="entry name" value="ARM-like"/>
</dbReference>
<dbReference type="OrthoDB" id="26149at2759"/>
<dbReference type="PANTHER" id="PTHR10957">
    <property type="entry name" value="RAP1 GTPASE-GDP DISSOCIATION STIMULATOR 1"/>
    <property type="match status" value="1"/>
</dbReference>
<dbReference type="GeneID" id="34556954"/>
<dbReference type="EMBL" id="MJBS01000023">
    <property type="protein sequence ID" value="OHF00967.1"/>
    <property type="molecule type" value="Genomic_DNA"/>
</dbReference>
<name>A0A1G4BI58_9PEZI</name>
<dbReference type="RefSeq" id="XP_022478109.1">
    <property type="nucleotide sequence ID" value="XM_022615444.1"/>
</dbReference>
<accession>A0A1G4BI58</accession>
<dbReference type="Proteomes" id="UP000176998">
    <property type="component" value="Unassembled WGS sequence"/>
</dbReference>